<feature type="domain" description="Reverse transcriptase zinc-binding" evidence="1">
    <location>
        <begin position="205"/>
        <end position="286"/>
    </location>
</feature>
<proteinExistence type="predicted"/>
<dbReference type="PANTHER" id="PTHR33116">
    <property type="entry name" value="REVERSE TRANSCRIPTASE ZINC-BINDING DOMAIN-CONTAINING PROTEIN-RELATED-RELATED"/>
    <property type="match status" value="1"/>
</dbReference>
<comment type="caution">
    <text evidence="2">The sequence shown here is derived from an EMBL/GenBank/DDBJ whole genome shotgun (WGS) entry which is preliminary data.</text>
</comment>
<dbReference type="AlphaFoldDB" id="A0AAW2U6Q9"/>
<name>A0AAW2U6Q9_9LAMI</name>
<reference evidence="2" key="1">
    <citation type="submission" date="2020-06" db="EMBL/GenBank/DDBJ databases">
        <authorList>
            <person name="Li T."/>
            <person name="Hu X."/>
            <person name="Zhang T."/>
            <person name="Song X."/>
            <person name="Zhang H."/>
            <person name="Dai N."/>
            <person name="Sheng W."/>
            <person name="Hou X."/>
            <person name="Wei L."/>
        </authorList>
    </citation>
    <scope>NUCLEOTIDE SEQUENCE</scope>
    <source>
        <strain evidence="2">KEN1</strain>
        <tissue evidence="2">Leaf</tissue>
    </source>
</reference>
<protein>
    <recommendedName>
        <fullName evidence="1">Reverse transcriptase zinc-binding domain-containing protein</fullName>
    </recommendedName>
</protein>
<dbReference type="InterPro" id="IPR026960">
    <property type="entry name" value="RVT-Znf"/>
</dbReference>
<gene>
    <name evidence="2" type="ORF">Slati_3719300</name>
</gene>
<reference evidence="2" key="2">
    <citation type="journal article" date="2024" name="Plant">
        <title>Genomic evolution and insights into agronomic trait innovations of Sesamum species.</title>
        <authorList>
            <person name="Miao H."/>
            <person name="Wang L."/>
            <person name="Qu L."/>
            <person name="Liu H."/>
            <person name="Sun Y."/>
            <person name="Le M."/>
            <person name="Wang Q."/>
            <person name="Wei S."/>
            <person name="Zheng Y."/>
            <person name="Lin W."/>
            <person name="Duan Y."/>
            <person name="Cao H."/>
            <person name="Xiong S."/>
            <person name="Wang X."/>
            <person name="Wei L."/>
            <person name="Li C."/>
            <person name="Ma Q."/>
            <person name="Ju M."/>
            <person name="Zhao R."/>
            <person name="Li G."/>
            <person name="Mu C."/>
            <person name="Tian Q."/>
            <person name="Mei H."/>
            <person name="Zhang T."/>
            <person name="Gao T."/>
            <person name="Zhang H."/>
        </authorList>
    </citation>
    <scope>NUCLEOTIDE SEQUENCE</scope>
    <source>
        <strain evidence="2">KEN1</strain>
    </source>
</reference>
<evidence type="ECO:0000259" key="1">
    <source>
        <dbReference type="Pfam" id="PF13966"/>
    </source>
</evidence>
<dbReference type="Pfam" id="PF13966">
    <property type="entry name" value="zf-RVT"/>
    <property type="match status" value="1"/>
</dbReference>
<dbReference type="PANTHER" id="PTHR33116:SF78">
    <property type="entry name" value="OS12G0587133 PROTEIN"/>
    <property type="match status" value="1"/>
</dbReference>
<accession>A0AAW2U6Q9</accession>
<organism evidence="2">
    <name type="scientific">Sesamum latifolium</name>
    <dbReference type="NCBI Taxonomy" id="2727402"/>
    <lineage>
        <taxon>Eukaryota</taxon>
        <taxon>Viridiplantae</taxon>
        <taxon>Streptophyta</taxon>
        <taxon>Embryophyta</taxon>
        <taxon>Tracheophyta</taxon>
        <taxon>Spermatophyta</taxon>
        <taxon>Magnoliopsida</taxon>
        <taxon>eudicotyledons</taxon>
        <taxon>Gunneridae</taxon>
        <taxon>Pentapetalae</taxon>
        <taxon>asterids</taxon>
        <taxon>lamiids</taxon>
        <taxon>Lamiales</taxon>
        <taxon>Pedaliaceae</taxon>
        <taxon>Sesamum</taxon>
    </lineage>
</organism>
<evidence type="ECO:0000313" key="2">
    <source>
        <dbReference type="EMBL" id="KAL0411296.1"/>
    </source>
</evidence>
<dbReference type="EMBL" id="JACGWN010000013">
    <property type="protein sequence ID" value="KAL0411296.1"/>
    <property type="molecule type" value="Genomic_DNA"/>
</dbReference>
<sequence length="325" mass="37223">MADEPSVRLFRRGLHLFASLSGLHANPQKSQLILSKAAQPSRRPCSLHWIFRKGIFRRIQGWDGIRLSFAGRVQLIKSVLMALETHLRDKSLWTVTEGKGSWGWRKLLKLRLILQTNIQFCVGDGMRFFLWHDPWHTLGPLILRYPRGPQLTGTCSSATLSLVLDNGQWRWPLFTDISCSDIVYLLPPIHPGTDRVTWRSNGCAFSTSSAYDLFRPPGPKVGWSSLLLGSLKIPRNSFILWLVILGKLSTLDKPWLLHFGGTCVLCMDGQAETHDHLFFACSYSRHCLAHIREHVRFPWPHIAWERGIEWASARWRGKHVVNATY</sequence>